<dbReference type="Proteomes" id="UP001209083">
    <property type="component" value="Chromosome"/>
</dbReference>
<organism evidence="1 2">
    <name type="scientific">Saxibacter everestensis</name>
    <dbReference type="NCBI Taxonomy" id="2909229"/>
    <lineage>
        <taxon>Bacteria</taxon>
        <taxon>Bacillati</taxon>
        <taxon>Actinomycetota</taxon>
        <taxon>Actinomycetes</taxon>
        <taxon>Micrococcales</taxon>
        <taxon>Brevibacteriaceae</taxon>
        <taxon>Saxibacter</taxon>
    </lineage>
</organism>
<reference evidence="1 2" key="1">
    <citation type="submission" date="2023-05" db="EMBL/GenBank/DDBJ databases">
        <title>Lithophilousrod everest ZFBP1038 complete genpme.</title>
        <authorList>
            <person name="Tian M."/>
        </authorList>
    </citation>
    <scope>NUCLEOTIDE SEQUENCE [LARGE SCALE GENOMIC DNA]</scope>
    <source>
        <strain evidence="1 2">ZFBP1038</strain>
    </source>
</reference>
<evidence type="ECO:0000313" key="1">
    <source>
        <dbReference type="EMBL" id="WGW11933.1"/>
    </source>
</evidence>
<sequence>MKPKKKLRKLAKKTAYAQEALASHFATTIEPNASIEEVINANNNLRSKLKEYSDACARITGFTLFRDQELLANVLDENGEDADPPLTGTITVCILERSDFAVDRKRLAELPGIGELPLGEQIYQVMHDIGIDDLEETGITVIQSASVIYEADPVRSIDVDNVEEVLRPVGRRLYAFSDEYL</sequence>
<proteinExistence type="predicted"/>
<dbReference type="RefSeq" id="WP_349638729.1">
    <property type="nucleotide sequence ID" value="NZ_CP090958.1"/>
</dbReference>
<gene>
    <name evidence="1" type="ORF">LWF01_17890</name>
</gene>
<protein>
    <submittedName>
        <fullName evidence="1">Uncharacterized protein</fullName>
    </submittedName>
</protein>
<accession>A0ABY8QSH1</accession>
<dbReference type="EMBL" id="CP090958">
    <property type="protein sequence ID" value="WGW11933.1"/>
    <property type="molecule type" value="Genomic_DNA"/>
</dbReference>
<keyword evidence="2" id="KW-1185">Reference proteome</keyword>
<name>A0ABY8QSH1_9MICO</name>
<evidence type="ECO:0000313" key="2">
    <source>
        <dbReference type="Proteomes" id="UP001209083"/>
    </source>
</evidence>